<evidence type="ECO:0000256" key="2">
    <source>
        <dbReference type="SAM" id="Phobius"/>
    </source>
</evidence>
<feature type="compositionally biased region" description="Basic and acidic residues" evidence="1">
    <location>
        <begin position="416"/>
        <end position="430"/>
    </location>
</feature>
<dbReference type="RefSeq" id="WP_050987151.1">
    <property type="nucleotide sequence ID" value="NZ_BCMK01000011.1"/>
</dbReference>
<keyword evidence="2" id="KW-0812">Transmembrane</keyword>
<organism evidence="3 6">
    <name type="scientific">Streptomyces acidiscabies</name>
    <dbReference type="NCBI Taxonomy" id="42234"/>
    <lineage>
        <taxon>Bacteria</taxon>
        <taxon>Bacillati</taxon>
        <taxon>Actinomycetota</taxon>
        <taxon>Actinomycetes</taxon>
        <taxon>Kitasatosporales</taxon>
        <taxon>Streptomycetaceae</taxon>
        <taxon>Streptomyces</taxon>
    </lineage>
</organism>
<keyword evidence="5" id="KW-1185">Reference proteome</keyword>
<dbReference type="AlphaFoldDB" id="A0AAP6BBL0"/>
<feature type="compositionally biased region" description="Basic and acidic residues" evidence="1">
    <location>
        <begin position="271"/>
        <end position="282"/>
    </location>
</feature>
<feature type="compositionally biased region" description="Basic and acidic residues" evidence="1">
    <location>
        <begin position="367"/>
        <end position="376"/>
    </location>
</feature>
<feature type="region of interest" description="Disordered" evidence="1">
    <location>
        <begin position="343"/>
        <end position="430"/>
    </location>
</feature>
<gene>
    <name evidence="3" type="ORF">PV399_18180</name>
    <name evidence="4" type="ORF">PV666_01195</name>
</gene>
<keyword evidence="2" id="KW-1133">Transmembrane helix</keyword>
<evidence type="ECO:0000313" key="5">
    <source>
        <dbReference type="Proteomes" id="UP001272987"/>
    </source>
</evidence>
<proteinExistence type="predicted"/>
<reference evidence="3 5" key="1">
    <citation type="journal article" date="2023" name="Microb. Genom.">
        <title>Mesoterricola silvestris gen. nov., sp. nov., Mesoterricola sediminis sp. nov., Geothrix oryzae sp. nov., Geothrix edaphica sp. nov., Geothrix rubra sp. nov., and Geothrix limicola sp. nov., six novel members of Acidobacteriota isolated from soils.</title>
        <authorList>
            <person name="Weisberg A.J."/>
            <person name="Pearce E."/>
            <person name="Kramer C.G."/>
            <person name="Chang J.H."/>
            <person name="Clarke C.R."/>
        </authorList>
    </citation>
    <scope>NUCLEOTIDE SEQUENCE</scope>
    <source>
        <strain evidence="4 5">NB05-1H</strain>
        <strain evidence="3">NRRL_B-16521</strain>
    </source>
</reference>
<dbReference type="EMBL" id="JARAWP010000001">
    <property type="protein sequence ID" value="MDX3016502.1"/>
    <property type="molecule type" value="Genomic_DNA"/>
</dbReference>
<evidence type="ECO:0000313" key="3">
    <source>
        <dbReference type="EMBL" id="MDX2961630.1"/>
    </source>
</evidence>
<dbReference type="GeneID" id="69804438"/>
<name>A0AAP6BBL0_9ACTN</name>
<dbReference type="Proteomes" id="UP001272987">
    <property type="component" value="Unassembled WGS sequence"/>
</dbReference>
<keyword evidence="2" id="KW-0472">Membrane</keyword>
<accession>A0AAP6BBL0</accession>
<evidence type="ECO:0000313" key="6">
    <source>
        <dbReference type="Proteomes" id="UP001282288"/>
    </source>
</evidence>
<feature type="transmembrane region" description="Helical" evidence="2">
    <location>
        <begin position="32"/>
        <end position="49"/>
    </location>
</feature>
<sequence>MNTRRRLRLVLLGIVGCAVAGAEAVGWRNWMWFPLVAVVAGAFLVVLLVPNTGGRHARGEDEPLQDTPEPPTELPYQETFVSDIPVRSAVEDCPFLFSATIRWHALPDSLGAVPGSVSGQAVSAVLRRVENCTAGEHPNRAEFLRHWVEGTVGMPFRAESGTLMVHAVDVQFTLRHADRRHLEELDDLRRTVSSWERHRDHERNRRAYLKDDVLSSPGSAAVWWLLRHEEEIERAVEMVGPLSCLSAVANDREIPEPLRHLSEPRTSPSWAREREGRDHPGPIDETAFQDDAVRRREVGEWVSALLDDLGYARGTDERRAFVHRLVRMVETSGRAGAAEALRQDLFPEREEFPDGGSQSTPTEEGQDQNRGHHADHVNAGQPGDMPEAATDWWHALSRGPMPTEDGTTPPQNGVLLREDRDGDFGEGESR</sequence>
<dbReference type="EMBL" id="JARAWC010000012">
    <property type="protein sequence ID" value="MDX2961630.1"/>
    <property type="molecule type" value="Genomic_DNA"/>
</dbReference>
<evidence type="ECO:0000313" key="4">
    <source>
        <dbReference type="EMBL" id="MDX3016502.1"/>
    </source>
</evidence>
<comment type="caution">
    <text evidence="3">The sequence shown here is derived from an EMBL/GenBank/DDBJ whole genome shotgun (WGS) entry which is preliminary data.</text>
</comment>
<evidence type="ECO:0000256" key="1">
    <source>
        <dbReference type="SAM" id="MobiDB-lite"/>
    </source>
</evidence>
<dbReference type="Proteomes" id="UP001282288">
    <property type="component" value="Unassembled WGS sequence"/>
</dbReference>
<feature type="compositionally biased region" description="Basic and acidic residues" evidence="1">
    <location>
        <begin position="343"/>
        <end position="352"/>
    </location>
</feature>
<protein>
    <submittedName>
        <fullName evidence="3">Uncharacterized protein</fullName>
    </submittedName>
</protein>
<feature type="region of interest" description="Disordered" evidence="1">
    <location>
        <begin position="259"/>
        <end position="291"/>
    </location>
</feature>